<evidence type="ECO:0000256" key="4">
    <source>
        <dbReference type="ARBA" id="ARBA00023172"/>
    </source>
</evidence>
<evidence type="ECO:0000313" key="7">
    <source>
        <dbReference type="Proteomes" id="UP001651050"/>
    </source>
</evidence>
<reference evidence="6 7" key="1">
    <citation type="submission" date="2022-02" db="EMBL/GenBank/DDBJ databases">
        <title>The car tank lid bacteriome: a reservoir of bacteria with potential in bioremediation of fuel.</title>
        <authorList>
            <person name="Vidal-Verdu A."/>
            <person name="Gomez-Martinez D."/>
            <person name="Latorre-Perez A."/>
            <person name="Pereto J."/>
            <person name="Porcar M."/>
        </authorList>
    </citation>
    <scope>NUCLEOTIDE SEQUENCE [LARGE SCALE GENOMIC DNA]</scope>
    <source>
        <strain evidence="6 7">4D.3</strain>
    </source>
</reference>
<dbReference type="PANTHER" id="PTHR30563:SF0">
    <property type="entry name" value="DNA RECOMBINATION PROTEIN RMUC"/>
    <property type="match status" value="1"/>
</dbReference>
<keyword evidence="7" id="KW-1185">Reference proteome</keyword>
<dbReference type="Pfam" id="PF02646">
    <property type="entry name" value="RmuC"/>
    <property type="match status" value="1"/>
</dbReference>
<keyword evidence="4" id="KW-0233">DNA recombination</keyword>
<dbReference type="EMBL" id="JALQCY010000001">
    <property type="protein sequence ID" value="MCK9792281.1"/>
    <property type="molecule type" value="Genomic_DNA"/>
</dbReference>
<evidence type="ECO:0000256" key="1">
    <source>
        <dbReference type="ARBA" id="ARBA00003416"/>
    </source>
</evidence>
<evidence type="ECO:0000256" key="5">
    <source>
        <dbReference type="SAM" id="Coils"/>
    </source>
</evidence>
<dbReference type="RefSeq" id="WP_416342158.1">
    <property type="nucleotide sequence ID" value="NZ_JALQCY010000001.1"/>
</dbReference>
<evidence type="ECO:0000313" key="6">
    <source>
        <dbReference type="EMBL" id="MCK9792281.1"/>
    </source>
</evidence>
<comment type="function">
    <text evidence="1">Involved in DNA recombination.</text>
</comment>
<dbReference type="PANTHER" id="PTHR30563">
    <property type="entry name" value="DNA RECOMBINATION PROTEIN RMUC"/>
    <property type="match status" value="1"/>
</dbReference>
<dbReference type="Proteomes" id="UP001651050">
    <property type="component" value="Unassembled WGS sequence"/>
</dbReference>
<organism evidence="6 7">
    <name type="scientific">Isoptericola peretonis</name>
    <dbReference type="NCBI Taxonomy" id="2918523"/>
    <lineage>
        <taxon>Bacteria</taxon>
        <taxon>Bacillati</taxon>
        <taxon>Actinomycetota</taxon>
        <taxon>Actinomycetes</taxon>
        <taxon>Micrococcales</taxon>
        <taxon>Promicromonosporaceae</taxon>
        <taxon>Isoptericola</taxon>
    </lineage>
</organism>
<feature type="coiled-coil region" evidence="5">
    <location>
        <begin position="47"/>
        <end position="129"/>
    </location>
</feature>
<gene>
    <name evidence="6" type="primary">rmuC</name>
    <name evidence="6" type="ORF">M1843_00785</name>
</gene>
<dbReference type="InterPro" id="IPR003798">
    <property type="entry name" value="DNA_recombination_RmuC"/>
</dbReference>
<name>A0ABT0IYF2_9MICO</name>
<evidence type="ECO:0000256" key="2">
    <source>
        <dbReference type="ARBA" id="ARBA00009840"/>
    </source>
</evidence>
<protein>
    <submittedName>
        <fullName evidence="6">DNA recombination protein RmuC</fullName>
    </submittedName>
</protein>
<keyword evidence="3 5" id="KW-0175">Coiled coil</keyword>
<evidence type="ECO:0000256" key="3">
    <source>
        <dbReference type="ARBA" id="ARBA00023054"/>
    </source>
</evidence>
<accession>A0ABT0IYF2</accession>
<proteinExistence type="inferred from homology"/>
<comment type="caution">
    <text evidence="6">The sequence shown here is derived from an EMBL/GenBank/DDBJ whole genome shotgun (WGS) entry which is preliminary data.</text>
</comment>
<sequence>MTTTTVLLLALGALVVGTLVGWLGHANRAARAGRSQEMERVRAHGELEAARRDVADLRGRLEGAAADAERRLAEQRELAERDLDRARDEADRRVAETREQADRLLVQVREDLERQLAEAKGDQEAAAQRFRALANDVLTANQKQFLDLADERLRRSTQKNDETLAQREQAIRALLDPMSKTLDKVTARVDTAEQARLQGHTALTEQLRQLETVNAQLRVGTSDLVSALRSNQTRGVWGELQLKRVVEAAGMMDHVDFEAQVHRTNAEGETLVPDLVVSLAGGKNVVVDAKVPLSAYLRAQQAESAAEGDRELDAHAKDLAKHVDALAGKAYWSQFDAAPEFVVMFVPAEPILSAAVERQPDLLESAIRKRVLVATPMTLVAMLRTVAYAWQQDAIAEDAQKVLQTGKELYARIVTMTKSITKLGQSMTTATKHYNAFVGSLETRVLPQARRMVELKVVDAGQVIEPLKAVEDTTRAVTKPELLAVEEGLVVDLGTLTADGDRDGSVESLVDAAQRDLERASRADDDKDESAAG</sequence>
<comment type="similarity">
    <text evidence="2">Belongs to the RmuC family.</text>
</comment>